<dbReference type="PANTHER" id="PTHR42928:SF5">
    <property type="entry name" value="BLR1237 PROTEIN"/>
    <property type="match status" value="1"/>
</dbReference>
<comment type="similarity">
    <text evidence="1">Belongs to the UPF0065 (bug) family.</text>
</comment>
<dbReference type="CDD" id="cd13578">
    <property type="entry name" value="PBP2_Bug27"/>
    <property type="match status" value="1"/>
</dbReference>
<dbReference type="AlphaFoldDB" id="A0A6N8J103"/>
<sequence>MRRRRGPAGRPRGGRRRRRHRGRAPARGSRGRRGGRQDAARGGRRGAHRRRRDAVEHHRVVRRVPAAGRGRVRRRVRRRGGGVRRKQFLGLCAAVGGAILAPAYAQQRYPQKVVRIVVPYVAGGNLDVTARLFAQHLTEDLGQPFVIENRPGANGNTGTEQIVRSAADGYSLAMVSAGTLGINPALYANMPFDPEKDLTHISIVATGPMVLQVTPSLPVRTMQELVDLARAQPGKLNFGSGGNGTLAHLSLEMLKLRAGVDIVHVAYKGTSLATTDVMAGHIQGMFDTLSTAAPLIQQGKVRALAVTSARRSAAFPNVPTVAEAGVRDYAAETWAGLVGPPGLPRDVVERLQAAVARIAARPDVQQRLAGVGSEAVGGTPEQFRLQLASERVRWAEVVKVSGAKAE</sequence>
<keyword evidence="3" id="KW-0472">Membrane</keyword>
<evidence type="ECO:0000313" key="4">
    <source>
        <dbReference type="EMBL" id="MVQ31940.1"/>
    </source>
</evidence>
<keyword evidence="5" id="KW-1185">Reference proteome</keyword>
<dbReference type="Gene3D" id="3.40.190.150">
    <property type="entry name" value="Bordetella uptake gene, domain 1"/>
    <property type="match status" value="1"/>
</dbReference>
<gene>
    <name evidence="4" type="ORF">GON04_20950</name>
</gene>
<protein>
    <submittedName>
        <fullName evidence="4">Tripartite tricarboxylate transporter substrate binding protein</fullName>
    </submittedName>
</protein>
<keyword evidence="3" id="KW-1133">Transmembrane helix</keyword>
<feature type="transmembrane region" description="Helical" evidence="3">
    <location>
        <begin position="88"/>
        <end position="105"/>
    </location>
</feature>
<feature type="compositionally biased region" description="Basic residues" evidence="2">
    <location>
        <begin position="1"/>
        <end position="34"/>
    </location>
</feature>
<accession>A0A6N8J103</accession>
<dbReference type="InterPro" id="IPR005064">
    <property type="entry name" value="BUG"/>
</dbReference>
<reference evidence="4 5" key="1">
    <citation type="submission" date="2019-12" db="EMBL/GenBank/DDBJ databases">
        <authorList>
            <person name="Huq M.A."/>
        </authorList>
    </citation>
    <scope>NUCLEOTIDE SEQUENCE [LARGE SCALE GENOMIC DNA]</scope>
    <source>
        <strain evidence="4 5">MAH-25</strain>
    </source>
</reference>
<dbReference type="SUPFAM" id="SSF53850">
    <property type="entry name" value="Periplasmic binding protein-like II"/>
    <property type="match status" value="1"/>
</dbReference>
<feature type="compositionally biased region" description="Basic residues" evidence="2">
    <location>
        <begin position="42"/>
        <end position="52"/>
    </location>
</feature>
<name>A0A6N8J103_9BURK</name>
<dbReference type="InterPro" id="IPR042100">
    <property type="entry name" value="Bug_dom1"/>
</dbReference>
<keyword evidence="3" id="KW-0812">Transmembrane</keyword>
<proteinExistence type="inferred from homology"/>
<dbReference type="EMBL" id="WSEL01000009">
    <property type="protein sequence ID" value="MVQ31940.1"/>
    <property type="molecule type" value="Genomic_DNA"/>
</dbReference>
<dbReference type="Proteomes" id="UP000469385">
    <property type="component" value="Unassembled WGS sequence"/>
</dbReference>
<evidence type="ECO:0000256" key="1">
    <source>
        <dbReference type="ARBA" id="ARBA00006987"/>
    </source>
</evidence>
<evidence type="ECO:0000256" key="3">
    <source>
        <dbReference type="SAM" id="Phobius"/>
    </source>
</evidence>
<evidence type="ECO:0000256" key="2">
    <source>
        <dbReference type="SAM" id="MobiDB-lite"/>
    </source>
</evidence>
<feature type="region of interest" description="Disordered" evidence="2">
    <location>
        <begin position="1"/>
        <end position="56"/>
    </location>
</feature>
<dbReference type="PANTHER" id="PTHR42928">
    <property type="entry name" value="TRICARBOXYLATE-BINDING PROTEIN"/>
    <property type="match status" value="1"/>
</dbReference>
<dbReference type="Gene3D" id="3.40.190.10">
    <property type="entry name" value="Periplasmic binding protein-like II"/>
    <property type="match status" value="1"/>
</dbReference>
<evidence type="ECO:0000313" key="5">
    <source>
        <dbReference type="Proteomes" id="UP000469385"/>
    </source>
</evidence>
<comment type="caution">
    <text evidence="4">The sequence shown here is derived from an EMBL/GenBank/DDBJ whole genome shotgun (WGS) entry which is preliminary data.</text>
</comment>
<organism evidence="4 5">
    <name type="scientific">Ramlibacter pinisoli</name>
    <dbReference type="NCBI Taxonomy" id="2682844"/>
    <lineage>
        <taxon>Bacteria</taxon>
        <taxon>Pseudomonadati</taxon>
        <taxon>Pseudomonadota</taxon>
        <taxon>Betaproteobacteria</taxon>
        <taxon>Burkholderiales</taxon>
        <taxon>Comamonadaceae</taxon>
        <taxon>Ramlibacter</taxon>
    </lineage>
</organism>
<dbReference type="Pfam" id="PF03401">
    <property type="entry name" value="TctC"/>
    <property type="match status" value="1"/>
</dbReference>